<dbReference type="EMBL" id="BRZM01000022">
    <property type="protein sequence ID" value="GLD55692.1"/>
    <property type="molecule type" value="Genomic_DNA"/>
</dbReference>
<dbReference type="SUPFAM" id="SSF57716">
    <property type="entry name" value="Glucocorticoid receptor-like (DNA-binding domain)"/>
    <property type="match status" value="1"/>
</dbReference>
<dbReference type="PANTHER" id="PTHR47696:SF1">
    <property type="entry name" value="THAP DOMAIN-CONTAINING PROTEIN 2"/>
    <property type="match status" value="1"/>
</dbReference>
<gene>
    <name evidence="7" type="ORF">AKAME5_000813200</name>
</gene>
<evidence type="ECO:0000256" key="4">
    <source>
        <dbReference type="ARBA" id="ARBA00023125"/>
    </source>
</evidence>
<evidence type="ECO:0000259" key="6">
    <source>
        <dbReference type="PROSITE" id="PS50950"/>
    </source>
</evidence>
<dbReference type="InterPro" id="IPR026521">
    <property type="entry name" value="THAP2"/>
</dbReference>
<keyword evidence="3" id="KW-0862">Zinc</keyword>
<keyword evidence="4 5" id="KW-0238">DNA-binding</keyword>
<dbReference type="GO" id="GO:0003677">
    <property type="term" value="F:DNA binding"/>
    <property type="evidence" value="ECO:0007669"/>
    <property type="project" value="UniProtKB-UniRule"/>
</dbReference>
<proteinExistence type="predicted"/>
<feature type="domain" description="THAP-type" evidence="6">
    <location>
        <begin position="1"/>
        <end position="90"/>
    </location>
</feature>
<dbReference type="PROSITE" id="PS50950">
    <property type="entry name" value="ZF_THAP"/>
    <property type="match status" value="1"/>
</dbReference>
<evidence type="ECO:0000313" key="8">
    <source>
        <dbReference type="Proteomes" id="UP001279410"/>
    </source>
</evidence>
<keyword evidence="1" id="KW-0479">Metal-binding</keyword>
<evidence type="ECO:0000256" key="3">
    <source>
        <dbReference type="ARBA" id="ARBA00022833"/>
    </source>
</evidence>
<accession>A0AAD3MJ10</accession>
<evidence type="ECO:0000256" key="1">
    <source>
        <dbReference type="ARBA" id="ARBA00022723"/>
    </source>
</evidence>
<evidence type="ECO:0000256" key="2">
    <source>
        <dbReference type="ARBA" id="ARBA00022771"/>
    </source>
</evidence>
<dbReference type="GO" id="GO:0008270">
    <property type="term" value="F:zinc ion binding"/>
    <property type="evidence" value="ECO:0007669"/>
    <property type="project" value="UniProtKB-KW"/>
</dbReference>
<sequence length="100" mass="11315">MGKSCRAIDCTNRFAKESELSFYRIPKATEKRRRWIATTRRHNWNPGTETWICSPISCQTSCPEDILRVLGGFSSEGLVLVTAGVIPLETIISCHRSLKM</sequence>
<dbReference type="Pfam" id="PF05485">
    <property type="entry name" value="THAP"/>
    <property type="match status" value="1"/>
</dbReference>
<organism evidence="7 8">
    <name type="scientific">Lates japonicus</name>
    <name type="common">Japanese lates</name>
    <dbReference type="NCBI Taxonomy" id="270547"/>
    <lineage>
        <taxon>Eukaryota</taxon>
        <taxon>Metazoa</taxon>
        <taxon>Chordata</taxon>
        <taxon>Craniata</taxon>
        <taxon>Vertebrata</taxon>
        <taxon>Euteleostomi</taxon>
        <taxon>Actinopterygii</taxon>
        <taxon>Neopterygii</taxon>
        <taxon>Teleostei</taxon>
        <taxon>Neoteleostei</taxon>
        <taxon>Acanthomorphata</taxon>
        <taxon>Carangaria</taxon>
        <taxon>Carangaria incertae sedis</taxon>
        <taxon>Centropomidae</taxon>
        <taxon>Lates</taxon>
    </lineage>
</organism>
<dbReference type="PANTHER" id="PTHR47696">
    <property type="entry name" value="THAP DOMAIN-CONTAINING PROTEIN 2"/>
    <property type="match status" value="1"/>
</dbReference>
<keyword evidence="8" id="KW-1185">Reference proteome</keyword>
<evidence type="ECO:0000313" key="7">
    <source>
        <dbReference type="EMBL" id="GLD55692.1"/>
    </source>
</evidence>
<dbReference type="AlphaFoldDB" id="A0AAD3MJ10"/>
<comment type="caution">
    <text evidence="7">The sequence shown here is derived from an EMBL/GenBank/DDBJ whole genome shotgun (WGS) entry which is preliminary data.</text>
</comment>
<dbReference type="InterPro" id="IPR006612">
    <property type="entry name" value="THAP_Znf"/>
</dbReference>
<protein>
    <recommendedName>
        <fullName evidence="6">THAP-type domain-containing protein</fullName>
    </recommendedName>
</protein>
<keyword evidence="2 5" id="KW-0863">Zinc-finger</keyword>
<reference evidence="7" key="1">
    <citation type="submission" date="2022-08" db="EMBL/GenBank/DDBJ databases">
        <title>Genome sequencing of akame (Lates japonicus).</title>
        <authorList>
            <person name="Hashiguchi Y."/>
            <person name="Takahashi H."/>
        </authorList>
    </citation>
    <scope>NUCLEOTIDE SEQUENCE</scope>
    <source>
        <strain evidence="7">Kochi</strain>
    </source>
</reference>
<name>A0AAD3MJ10_LATJO</name>
<evidence type="ECO:0000256" key="5">
    <source>
        <dbReference type="PROSITE-ProRule" id="PRU00309"/>
    </source>
</evidence>
<dbReference type="Proteomes" id="UP001279410">
    <property type="component" value="Unassembled WGS sequence"/>
</dbReference>